<comment type="caution">
    <text evidence="2">The sequence shown here is derived from an EMBL/GenBank/DDBJ whole genome shotgun (WGS) entry which is preliminary data.</text>
</comment>
<dbReference type="EMBL" id="SRLO01000268">
    <property type="protein sequence ID" value="TNN63703.1"/>
    <property type="molecule type" value="Genomic_DNA"/>
</dbReference>
<reference evidence="2 3" key="1">
    <citation type="submission" date="2019-03" db="EMBL/GenBank/DDBJ databases">
        <title>First draft genome of Liparis tanakae, snailfish: a comprehensive survey of snailfish specific genes.</title>
        <authorList>
            <person name="Kim W."/>
            <person name="Song I."/>
            <person name="Jeong J.-H."/>
            <person name="Kim D."/>
            <person name="Kim S."/>
            <person name="Ryu S."/>
            <person name="Song J.Y."/>
            <person name="Lee S.K."/>
        </authorList>
    </citation>
    <scope>NUCLEOTIDE SEQUENCE [LARGE SCALE GENOMIC DNA]</scope>
    <source>
        <tissue evidence="2">Muscle</tissue>
    </source>
</reference>
<feature type="compositionally biased region" description="Polar residues" evidence="1">
    <location>
        <begin position="81"/>
        <end position="91"/>
    </location>
</feature>
<gene>
    <name evidence="2" type="ORF">EYF80_026121</name>
</gene>
<organism evidence="2 3">
    <name type="scientific">Liparis tanakae</name>
    <name type="common">Tanaka's snailfish</name>
    <dbReference type="NCBI Taxonomy" id="230148"/>
    <lineage>
        <taxon>Eukaryota</taxon>
        <taxon>Metazoa</taxon>
        <taxon>Chordata</taxon>
        <taxon>Craniata</taxon>
        <taxon>Vertebrata</taxon>
        <taxon>Euteleostomi</taxon>
        <taxon>Actinopterygii</taxon>
        <taxon>Neopterygii</taxon>
        <taxon>Teleostei</taxon>
        <taxon>Neoteleostei</taxon>
        <taxon>Acanthomorphata</taxon>
        <taxon>Eupercaria</taxon>
        <taxon>Perciformes</taxon>
        <taxon>Cottioidei</taxon>
        <taxon>Cottales</taxon>
        <taxon>Liparidae</taxon>
        <taxon>Liparis</taxon>
    </lineage>
</organism>
<evidence type="ECO:0000313" key="3">
    <source>
        <dbReference type="Proteomes" id="UP000314294"/>
    </source>
</evidence>
<evidence type="ECO:0000256" key="1">
    <source>
        <dbReference type="SAM" id="MobiDB-lite"/>
    </source>
</evidence>
<dbReference type="AlphaFoldDB" id="A0A4Z2HFE4"/>
<feature type="compositionally biased region" description="Low complexity" evidence="1">
    <location>
        <begin position="67"/>
        <end position="76"/>
    </location>
</feature>
<sequence>MTQKDGVWSRSAHSLQSDARGKMNPFSRHKLQLKTCELANLITLDRKGAIFPSITCRERRENRRNRAVNNNNNNNNKAYKHSSSNTSTGSQ</sequence>
<name>A0A4Z2HFE4_9TELE</name>
<proteinExistence type="predicted"/>
<dbReference type="Proteomes" id="UP000314294">
    <property type="component" value="Unassembled WGS sequence"/>
</dbReference>
<keyword evidence="3" id="KW-1185">Reference proteome</keyword>
<evidence type="ECO:0000313" key="2">
    <source>
        <dbReference type="EMBL" id="TNN63703.1"/>
    </source>
</evidence>
<feature type="region of interest" description="Disordered" evidence="1">
    <location>
        <begin position="61"/>
        <end position="91"/>
    </location>
</feature>
<accession>A0A4Z2HFE4</accession>
<protein>
    <submittedName>
        <fullName evidence="2">Uncharacterized protein</fullName>
    </submittedName>
</protein>
<feature type="region of interest" description="Disordered" evidence="1">
    <location>
        <begin position="1"/>
        <end position="23"/>
    </location>
</feature>